<evidence type="ECO:0007829" key="16">
    <source>
        <dbReference type="PeptideAtlas" id="A0A1D6PN67"/>
    </source>
</evidence>
<feature type="compositionally biased region" description="Gly residues" evidence="8">
    <location>
        <begin position="1148"/>
        <end position="1169"/>
    </location>
</feature>
<dbReference type="OMA" id="MACKMAN"/>
<evidence type="ECO:0000256" key="7">
    <source>
        <dbReference type="PROSITE-ProRule" id="PRU00552"/>
    </source>
</evidence>
<evidence type="ECO:0000259" key="12">
    <source>
        <dbReference type="PROSITE" id="PS51195"/>
    </source>
</evidence>
<name>A0A1D6PN67_MAIZE</name>
<dbReference type="InterPro" id="IPR027417">
    <property type="entry name" value="P-loop_NTPase"/>
</dbReference>
<feature type="compositionally biased region" description="Polar residues" evidence="8">
    <location>
        <begin position="81"/>
        <end position="93"/>
    </location>
</feature>
<feature type="region of interest" description="Disordered" evidence="8">
    <location>
        <begin position="1"/>
        <end position="24"/>
    </location>
</feature>
<evidence type="ECO:0000259" key="11">
    <source>
        <dbReference type="PROSITE" id="PS51194"/>
    </source>
</evidence>
<feature type="domain" description="Helicase C-terminal" evidence="11">
    <location>
        <begin position="821"/>
        <end position="965"/>
    </location>
</feature>
<feature type="compositionally biased region" description="Pro residues" evidence="8">
    <location>
        <begin position="61"/>
        <end position="76"/>
    </location>
</feature>
<dbReference type="InterPro" id="IPR000629">
    <property type="entry name" value="RNA-helicase_DEAD-box_CS"/>
</dbReference>
<dbReference type="InterPro" id="IPR014014">
    <property type="entry name" value="RNA_helicase_DEAD_Q_motif"/>
</dbReference>
<feature type="compositionally biased region" description="Polar residues" evidence="8">
    <location>
        <begin position="417"/>
        <end position="431"/>
    </location>
</feature>
<feature type="domain" description="Helicase ATP-binding" evidence="10">
    <location>
        <begin position="618"/>
        <end position="792"/>
    </location>
</feature>
<organism evidence="13">
    <name type="scientific">Zea mays</name>
    <name type="common">Maize</name>
    <dbReference type="NCBI Taxonomy" id="4577"/>
    <lineage>
        <taxon>Eukaryota</taxon>
        <taxon>Viridiplantae</taxon>
        <taxon>Streptophyta</taxon>
        <taxon>Embryophyta</taxon>
        <taxon>Tracheophyta</taxon>
        <taxon>Spermatophyta</taxon>
        <taxon>Magnoliopsida</taxon>
        <taxon>Liliopsida</taxon>
        <taxon>Poales</taxon>
        <taxon>Poaceae</taxon>
        <taxon>PACMAD clade</taxon>
        <taxon>Panicoideae</taxon>
        <taxon>Andropogonodae</taxon>
        <taxon>Andropogoneae</taxon>
        <taxon>Tripsacinae</taxon>
        <taxon>Zea</taxon>
    </lineage>
</organism>
<reference evidence="15" key="1">
    <citation type="journal article" date="2009" name="Science">
        <title>The B73 maize genome: complexity, diversity, and dynamics.</title>
        <authorList>
            <person name="Schnable P.S."/>
            <person name="Ware D."/>
            <person name="Fulton R.S."/>
            <person name="Stein J.C."/>
            <person name="Wei F."/>
            <person name="Pasternak S."/>
            <person name="Liang C."/>
            <person name="Zhang J."/>
            <person name="Fulton L."/>
            <person name="Graves T.A."/>
            <person name="Minx P."/>
            <person name="Reily A.D."/>
            <person name="Courtney L."/>
            <person name="Kruchowski S.S."/>
            <person name="Tomlinson C."/>
            <person name="Strong C."/>
            <person name="Delehaunty K."/>
            <person name="Fronick C."/>
            <person name="Courtney B."/>
            <person name="Rock S.M."/>
            <person name="Belter E."/>
            <person name="Du F."/>
            <person name="Kim K."/>
            <person name="Abbott R.M."/>
            <person name="Cotton M."/>
            <person name="Levy A."/>
            <person name="Marchetto P."/>
            <person name="Ochoa K."/>
            <person name="Jackson S.M."/>
            <person name="Gillam B."/>
            <person name="Chen W."/>
            <person name="Yan L."/>
            <person name="Higginbotham J."/>
            <person name="Cardenas M."/>
            <person name="Waligorski J."/>
            <person name="Applebaum E."/>
            <person name="Phelps L."/>
            <person name="Falcone J."/>
            <person name="Kanchi K."/>
            <person name="Thane T."/>
            <person name="Scimone A."/>
            <person name="Thane N."/>
            <person name="Henke J."/>
            <person name="Wang T."/>
            <person name="Ruppert J."/>
            <person name="Shah N."/>
            <person name="Rotter K."/>
            <person name="Hodges J."/>
            <person name="Ingenthron E."/>
            <person name="Cordes M."/>
            <person name="Kohlberg S."/>
            <person name="Sgro J."/>
            <person name="Delgado B."/>
            <person name="Mead K."/>
            <person name="Chinwalla A."/>
            <person name="Leonard S."/>
            <person name="Crouse K."/>
            <person name="Collura K."/>
            <person name="Kudrna D."/>
            <person name="Currie J."/>
            <person name="He R."/>
            <person name="Angelova A."/>
            <person name="Rajasekar S."/>
            <person name="Mueller T."/>
            <person name="Lomeli R."/>
            <person name="Scara G."/>
            <person name="Ko A."/>
            <person name="Delaney K."/>
            <person name="Wissotski M."/>
            <person name="Lopez G."/>
            <person name="Campos D."/>
            <person name="Braidotti M."/>
            <person name="Ashley E."/>
            <person name="Golser W."/>
            <person name="Kim H."/>
            <person name="Lee S."/>
            <person name="Lin J."/>
            <person name="Dujmic Z."/>
            <person name="Kim W."/>
            <person name="Talag J."/>
            <person name="Zuccolo A."/>
            <person name="Fan C."/>
            <person name="Sebastian A."/>
            <person name="Kramer M."/>
            <person name="Spiegel L."/>
            <person name="Nascimento L."/>
            <person name="Zutavern T."/>
            <person name="Miller B."/>
            <person name="Ambroise C."/>
            <person name="Muller S."/>
            <person name="Spooner W."/>
            <person name="Narechania A."/>
            <person name="Ren L."/>
            <person name="Wei S."/>
            <person name="Kumari S."/>
            <person name="Faga B."/>
            <person name="Levy M.J."/>
            <person name="McMahan L."/>
            <person name="Van Buren P."/>
            <person name="Vaughn M.W."/>
            <person name="Ying K."/>
            <person name="Yeh C.-T."/>
            <person name="Emrich S.J."/>
            <person name="Jia Y."/>
            <person name="Kalyanaraman A."/>
            <person name="Hsia A.-P."/>
            <person name="Barbazuk W.B."/>
            <person name="Baucom R.S."/>
            <person name="Brutnell T.P."/>
            <person name="Carpita N.C."/>
            <person name="Chaparro C."/>
            <person name="Chia J.-M."/>
            <person name="Deragon J.-M."/>
            <person name="Estill J.C."/>
            <person name="Fu Y."/>
            <person name="Jeddeloh J.A."/>
            <person name="Han Y."/>
            <person name="Lee H."/>
            <person name="Li P."/>
            <person name="Lisch D.R."/>
            <person name="Liu S."/>
            <person name="Liu Z."/>
            <person name="Nagel D.H."/>
            <person name="McCann M.C."/>
            <person name="SanMiguel P."/>
            <person name="Myers A.M."/>
            <person name="Nettleton D."/>
            <person name="Nguyen J."/>
            <person name="Penning B.W."/>
            <person name="Ponnala L."/>
            <person name="Schneider K.L."/>
            <person name="Schwartz D.C."/>
            <person name="Sharma A."/>
            <person name="Soderlund C."/>
            <person name="Springer N.M."/>
            <person name="Sun Q."/>
            <person name="Wang H."/>
            <person name="Waterman M."/>
            <person name="Westerman R."/>
            <person name="Wolfgruber T.K."/>
            <person name="Yang L."/>
            <person name="Yu Y."/>
            <person name="Zhang L."/>
            <person name="Zhou S."/>
            <person name="Zhu Q."/>
            <person name="Bennetzen J.L."/>
            <person name="Dawe R.K."/>
            <person name="Jiang J."/>
            <person name="Jiang N."/>
            <person name="Presting G.G."/>
            <person name="Wessler S.R."/>
            <person name="Aluru S."/>
            <person name="Martienssen R.A."/>
            <person name="Clifton S.W."/>
            <person name="McCombie W.R."/>
            <person name="Wing R.A."/>
            <person name="Wilson R.K."/>
        </authorList>
    </citation>
    <scope>NUCLEOTIDE SEQUENCE [LARGE SCALE GENOMIC DNA]</scope>
    <source>
        <strain evidence="15">cv. B73</strain>
    </source>
</reference>
<evidence type="ECO:0000256" key="1">
    <source>
        <dbReference type="ARBA" id="ARBA00012552"/>
    </source>
</evidence>
<dbReference type="IntAct" id="A0A1D6PN67">
    <property type="interactions" value="2"/>
</dbReference>
<dbReference type="EnsemblPlants" id="Zm00001eb164820_T006">
    <property type="protein sequence ID" value="Zm00001eb164820_P006"/>
    <property type="gene ID" value="Zm00001eb164820"/>
</dbReference>
<keyword evidence="15" id="KW-1185">Reference proteome</keyword>
<evidence type="ECO:0000313" key="13">
    <source>
        <dbReference type="EMBL" id="AQK48301.1"/>
    </source>
</evidence>
<feature type="compositionally biased region" description="Basic and acidic residues" evidence="8">
    <location>
        <begin position="350"/>
        <end position="361"/>
    </location>
</feature>
<keyword evidence="5" id="KW-0067">ATP-binding</keyword>
<evidence type="ECO:0000256" key="3">
    <source>
        <dbReference type="ARBA" id="ARBA00022801"/>
    </source>
</evidence>
<dbReference type="Pfam" id="PF00270">
    <property type="entry name" value="DEAD"/>
    <property type="match status" value="1"/>
</dbReference>
<dbReference type="PROSITE" id="PS51195">
    <property type="entry name" value="Q_MOTIF"/>
    <property type="match status" value="1"/>
</dbReference>
<evidence type="ECO:0000256" key="2">
    <source>
        <dbReference type="ARBA" id="ARBA00022741"/>
    </source>
</evidence>
<dbReference type="InterPro" id="IPR011545">
    <property type="entry name" value="DEAD/DEAH_box_helicase_dom"/>
</dbReference>
<dbReference type="InterPro" id="IPR036020">
    <property type="entry name" value="WW_dom_sf"/>
</dbReference>
<feature type="compositionally biased region" description="Low complexity" evidence="8">
    <location>
        <begin position="113"/>
        <end position="144"/>
    </location>
</feature>
<dbReference type="GO" id="GO:0003729">
    <property type="term" value="F:mRNA binding"/>
    <property type="evidence" value="ECO:0000318"/>
    <property type="project" value="GO_Central"/>
</dbReference>
<dbReference type="EMBL" id="CM000780">
    <property type="protein sequence ID" value="AQK48301.1"/>
    <property type="molecule type" value="Genomic_DNA"/>
</dbReference>
<dbReference type="GO" id="GO:0005524">
    <property type="term" value="F:ATP binding"/>
    <property type="evidence" value="ECO:0007669"/>
    <property type="project" value="UniProtKB-KW"/>
</dbReference>
<sequence length="1382" mass="147384">MAAQETATVDSSGPRFAPDDPTLPVPWKALIDGATLYYWNPETNVTQYEKPAATAGVPPLAAGPPPSTPAQVPEPAPAAFSQPNVQFGQTGQAGHQERPSQAAYPPQAGQLGQQHTQHPAQQQPFQHQAPFQQVPYQQQQTPMPNQTHQYHSVHPQHMPYPHGPYMQPQQQQQAPPYSYQADQQPQMPQTAYNQAQQPPMPQPSYNQGQNQQPPMPQPSYNQGQSQQPPMPQPSYNQGQVQQPPMPQPSYNQGQQSMMPQSAYNQVQQPQIPQSYNQSQQPPGVRIPQSQGQHPQQSLSFHHPAQASQSPQVSQPQGLKMTSQQGQPQHGLAFIQHGKSPLSHGQQSPLLKDDDGLHEGKRTGFSLPLSQQHGQAPLPNQQLPSSHQHPGALSSQPNIPGVGGPLYPSKHLPGGSFSAETNNMGFMNSPAQMHQGGAGTNYQQKSVSGHAVPNHAGPSPIRPPMGSDMGNSDGHFERDDPHTYGRFDGAKALQQQPKLAALPTSQNPMGMHNGQPYPQPDNFGGYNMAPPHSVPNLHNLGPLPIGTSVRPPSSMLAPPDFPSISSADAYRQHHEVSTMGENVPAPFMTFESTGFPPEILREIHAAGFSNPTPIQAQTWPVALQNRDIVAIAKTGSGKTLGYLIPAFIHLRRCHNNPMLGPTVLVLAPTRELASQIQEEVVKFGQSSRVSCTCLYGGASKGPQLRELERGADIVVATPGRLNDILEMKKISLHQVSLLVLDEADRMLDMGFEPQIRKIVDEIPNTRQTLMYTATWPKEVTKIAGDLLRDPVQVNIGSIDELVANKSITQYVEVVPPMDKQRRLEQILRDQERGSKIIIFCSTKKMCDQLARGIGRNFNALSIHGDKSQAERDNVLNQFRTGRAPILVATDVAARGLDIKDIRVVINYDFPTGIEDYVHRIGRTGRAGATGVSYTFFSEQDWKHAGDLVKLLQGANQHVPPQLRDMAARSASGGPRNQAAGMSRWDGPGGSRFEPGAGGFVGYGGVREGPGGFGGREGPGGFGVRESPAMFGGREGPDGLGGRGGPGGFGLREGSGGHEGPGGFGGREGPGSFGGRKGPGGFVGRDGPGSSGFGGRGERGSGGFGSRGGASPGGFGGRGGRGDSPGFGGRGRGDFSGFGGRGRSDSPSFGGRGRGDFSGGRGGRGRGFGGRGRSDRGPRDRFVSDGRGRYDNRRGFGDKGRDRSYSRSPDRGRSRGYDRRSDGRSISRSRSRSRSWSRSRSRSRSWSRSRSRSSSRSRSRSNSRDHGAAPERRPRARSGFDVLPPAPGAAGPAPAPAPVPGPAAPPVPAIAAQQSLADTSSMSPMSPGGVVQPAAAPLICGGNDNSFGGIPTGQPLQGTDAAFPSFPAGENFPGAAVQQAAPDV</sequence>
<evidence type="ECO:0000256" key="5">
    <source>
        <dbReference type="ARBA" id="ARBA00022840"/>
    </source>
</evidence>
<dbReference type="SMART" id="SM00487">
    <property type="entry name" value="DEXDc"/>
    <property type="match status" value="1"/>
</dbReference>
<feature type="compositionally biased region" description="Gly residues" evidence="8">
    <location>
        <begin position="1036"/>
        <end position="1139"/>
    </location>
</feature>
<dbReference type="InterPro" id="IPR001202">
    <property type="entry name" value="WW_dom"/>
</dbReference>
<dbReference type="PROSITE" id="PS50020">
    <property type="entry name" value="WW_DOMAIN_2"/>
    <property type="match status" value="1"/>
</dbReference>
<dbReference type="CDD" id="cd18787">
    <property type="entry name" value="SF2_C_DEAD"/>
    <property type="match status" value="1"/>
</dbReference>
<dbReference type="EC" id="3.6.4.13" evidence="1"/>
<feature type="domain" description="DEAD-box RNA helicase Q" evidence="12">
    <location>
        <begin position="587"/>
        <end position="615"/>
    </location>
</feature>
<feature type="compositionally biased region" description="Basic and acidic residues" evidence="8">
    <location>
        <begin position="1260"/>
        <end position="1271"/>
    </location>
</feature>
<reference evidence="13" key="2">
    <citation type="submission" date="2015-12" db="EMBL/GenBank/DDBJ databases">
        <title>Update maize B73 reference genome by single molecule sequencing technologies.</title>
        <authorList>
            <consortium name="Maize Genome Sequencing Project"/>
            <person name="Ware D."/>
        </authorList>
    </citation>
    <scope>NUCLEOTIDE SEQUENCE</scope>
    <source>
        <tissue evidence="13">Seedling</tissue>
    </source>
</reference>
<feature type="compositionally biased region" description="Low complexity" evidence="8">
    <location>
        <begin position="303"/>
        <end position="316"/>
    </location>
</feature>
<evidence type="ECO:0000259" key="9">
    <source>
        <dbReference type="PROSITE" id="PS50020"/>
    </source>
</evidence>
<evidence type="ECO:0000259" key="10">
    <source>
        <dbReference type="PROSITE" id="PS51192"/>
    </source>
</evidence>
<keyword evidence="4 13" id="KW-0347">Helicase</keyword>
<dbReference type="GeneID" id="109945984"/>
<evidence type="ECO:0000313" key="14">
    <source>
        <dbReference type="EnsemblPlants" id="Zm00001eb164820_P006"/>
    </source>
</evidence>
<evidence type="ECO:0000313" key="15">
    <source>
        <dbReference type="Proteomes" id="UP000007305"/>
    </source>
</evidence>
<evidence type="ECO:0000256" key="6">
    <source>
        <dbReference type="ARBA" id="ARBA00022884"/>
    </source>
</evidence>
<dbReference type="InterPro" id="IPR001650">
    <property type="entry name" value="Helicase_C-like"/>
</dbReference>
<feature type="compositionally biased region" description="Basic and acidic residues" evidence="8">
    <location>
        <begin position="1170"/>
        <end position="1223"/>
    </location>
</feature>
<dbReference type="SUPFAM" id="SSF51045">
    <property type="entry name" value="WW domain"/>
    <property type="match status" value="1"/>
</dbReference>
<feature type="compositionally biased region" description="Polar residues" evidence="8">
    <location>
        <begin position="187"/>
        <end position="197"/>
    </location>
</feature>
<feature type="compositionally biased region" description="Basic and acidic residues" evidence="8">
    <location>
        <begin position="473"/>
        <end position="486"/>
    </location>
</feature>
<dbReference type="InterPro" id="IPR014001">
    <property type="entry name" value="Helicase_ATP-bd"/>
</dbReference>
<dbReference type="PROSITE" id="PS01159">
    <property type="entry name" value="WW_DOMAIN_1"/>
    <property type="match status" value="1"/>
</dbReference>
<feature type="compositionally biased region" description="Gly residues" evidence="8">
    <location>
        <begin position="1009"/>
        <end position="1021"/>
    </location>
</feature>
<dbReference type="PROSITE" id="PS00039">
    <property type="entry name" value="DEAD_ATP_HELICASE"/>
    <property type="match status" value="1"/>
</dbReference>
<dbReference type="SUPFAM" id="SSF52540">
    <property type="entry name" value="P-loop containing nucleoside triphosphate hydrolases"/>
    <property type="match status" value="1"/>
</dbReference>
<feature type="region of interest" description="Disordered" evidence="8">
    <location>
        <begin position="1009"/>
        <end position="1306"/>
    </location>
</feature>
<dbReference type="FunFam" id="3.40.50.300:FF:000008">
    <property type="entry name" value="ATP-dependent RNA helicase RhlB"/>
    <property type="match status" value="1"/>
</dbReference>
<keyword evidence="16" id="KW-1267">Proteomics identification</keyword>
<dbReference type="Gramene" id="Zm00001eb164820_T006">
    <property type="protein sequence ID" value="Zm00001eb164820_P006"/>
    <property type="gene ID" value="Zm00001eb164820"/>
</dbReference>
<feature type="short sequence motif" description="Q motif" evidence="7">
    <location>
        <begin position="587"/>
        <end position="615"/>
    </location>
</feature>
<accession>A0A1D6PN67</accession>
<dbReference type="ExpressionAtlas" id="A0A1D6PN67">
    <property type="expression patterns" value="baseline and differential"/>
</dbReference>
<dbReference type="OrthoDB" id="196131at2759"/>
<feature type="compositionally biased region" description="Polar residues" evidence="8">
    <location>
        <begin position="1"/>
        <end position="11"/>
    </location>
</feature>
<feature type="compositionally biased region" description="Basic residues" evidence="8">
    <location>
        <begin position="1225"/>
        <end position="1259"/>
    </location>
</feature>
<dbReference type="Pfam" id="PF00271">
    <property type="entry name" value="Helicase_C"/>
    <property type="match status" value="1"/>
</dbReference>
<dbReference type="PANTHER" id="PTHR47958">
    <property type="entry name" value="ATP-DEPENDENT RNA HELICASE DBP3"/>
    <property type="match status" value="1"/>
</dbReference>
<proteinExistence type="evidence at protein level"/>
<reference evidence="14" key="3">
    <citation type="submission" date="2019-07" db="EMBL/GenBank/DDBJ databases">
        <authorList>
            <person name="Seetharam A."/>
            <person name="Woodhouse M."/>
            <person name="Cannon E."/>
        </authorList>
    </citation>
    <scope>NUCLEOTIDE SEQUENCE [LARGE SCALE GENOMIC DNA]</scope>
    <source>
        <strain evidence="14">cv. B73</strain>
    </source>
</reference>
<dbReference type="AlphaFoldDB" id="A0A1D6PN67"/>
<dbReference type="STRING" id="4577.A0A1D6PN67"/>
<feature type="compositionally biased region" description="Low complexity" evidence="8">
    <location>
        <begin position="159"/>
        <end position="186"/>
    </location>
</feature>
<dbReference type="Proteomes" id="UP000007305">
    <property type="component" value="Chromosome 4"/>
</dbReference>
<dbReference type="GO" id="GO:0016787">
    <property type="term" value="F:hydrolase activity"/>
    <property type="evidence" value="ECO:0007669"/>
    <property type="project" value="UniProtKB-KW"/>
</dbReference>
<dbReference type="Gene3D" id="3.40.50.300">
    <property type="entry name" value="P-loop containing nucleotide triphosphate hydrolases"/>
    <property type="match status" value="2"/>
</dbReference>
<dbReference type="SMART" id="SM00490">
    <property type="entry name" value="HELICc"/>
    <property type="match status" value="1"/>
</dbReference>
<feature type="compositionally biased region" description="Low complexity" evidence="8">
    <location>
        <begin position="206"/>
        <end position="242"/>
    </location>
</feature>
<dbReference type="FunFam" id="3.40.50.300:FF:000079">
    <property type="entry name" value="probable ATP-dependent RNA helicase DDX17"/>
    <property type="match status" value="1"/>
</dbReference>
<feature type="compositionally biased region" description="Polar residues" evidence="8">
    <location>
        <begin position="367"/>
        <end position="397"/>
    </location>
</feature>
<dbReference type="RefSeq" id="XP_020407994.1">
    <property type="nucleotide sequence ID" value="XM_020552405.2"/>
</dbReference>
<dbReference type="GO" id="GO:0003724">
    <property type="term" value="F:RNA helicase activity"/>
    <property type="evidence" value="ECO:0000318"/>
    <property type="project" value="GO_Central"/>
</dbReference>
<evidence type="ECO:0000256" key="8">
    <source>
        <dbReference type="SAM" id="MobiDB-lite"/>
    </source>
</evidence>
<feature type="domain" description="WW" evidence="9">
    <location>
        <begin position="21"/>
        <end position="53"/>
    </location>
</feature>
<dbReference type="SMR" id="A0A1D6PN67"/>
<reference evidence="14" key="4">
    <citation type="submission" date="2021-05" db="UniProtKB">
        <authorList>
            <consortium name="EnsemblPlants"/>
        </authorList>
    </citation>
    <scope>IDENTIFICATION</scope>
    <source>
        <strain evidence="14">cv. B73</strain>
    </source>
</reference>
<dbReference type="SMART" id="SM00456">
    <property type="entry name" value="WW"/>
    <property type="match status" value="1"/>
</dbReference>
<gene>
    <name evidence="14" type="primary">LOC109945984</name>
    <name evidence="13" type="ORF">ZEAMMB73_Zm00001d048632</name>
</gene>
<dbReference type="PROSITE" id="PS51194">
    <property type="entry name" value="HELICASE_CTER"/>
    <property type="match status" value="1"/>
</dbReference>
<keyword evidence="6" id="KW-0694">RNA-binding</keyword>
<evidence type="ECO:0000256" key="4">
    <source>
        <dbReference type="ARBA" id="ARBA00022806"/>
    </source>
</evidence>
<feature type="region of interest" description="Disordered" evidence="8">
    <location>
        <begin position="1344"/>
        <end position="1382"/>
    </location>
</feature>
<feature type="compositionally biased region" description="Polar residues" evidence="8">
    <location>
        <begin position="249"/>
        <end position="299"/>
    </location>
</feature>
<dbReference type="PROSITE" id="PS51192">
    <property type="entry name" value="HELICASE_ATP_BIND_1"/>
    <property type="match status" value="1"/>
</dbReference>
<protein>
    <recommendedName>
        <fullName evidence="1">RNA helicase</fullName>
        <ecNumber evidence="1">3.6.4.13</ecNumber>
    </recommendedName>
</protein>
<feature type="compositionally biased region" description="Pro residues" evidence="8">
    <location>
        <begin position="1291"/>
        <end position="1306"/>
    </location>
</feature>
<dbReference type="CDD" id="cd00201">
    <property type="entry name" value="WW"/>
    <property type="match status" value="1"/>
</dbReference>
<keyword evidence="2" id="KW-0547">Nucleotide-binding</keyword>
<keyword evidence="3" id="KW-0378">Hydrolase</keyword>
<feature type="region of interest" description="Disordered" evidence="8">
    <location>
        <begin position="55"/>
        <end position="486"/>
    </location>
</feature>